<dbReference type="RefSeq" id="XP_003292057.1">
    <property type="nucleotide sequence ID" value="XM_003292009.1"/>
</dbReference>
<organism evidence="1 2">
    <name type="scientific">Dictyostelium purpureum</name>
    <name type="common">Slime mold</name>
    <dbReference type="NCBI Taxonomy" id="5786"/>
    <lineage>
        <taxon>Eukaryota</taxon>
        <taxon>Amoebozoa</taxon>
        <taxon>Evosea</taxon>
        <taxon>Eumycetozoa</taxon>
        <taxon>Dictyostelia</taxon>
        <taxon>Dictyosteliales</taxon>
        <taxon>Dictyosteliaceae</taxon>
        <taxon>Dictyostelium</taxon>
    </lineage>
</organism>
<proteinExistence type="predicted"/>
<sequence length="86" mass="10144">MYLIHDVVMKFAKLQRANKRIKAHEHVTTYYSPIVKGAYFFDVEEFGDKIPLLVPLTTWDMLICIKTLYNEEIPMILEEKNILAQL</sequence>
<dbReference type="VEuPathDB" id="AmoebaDB:DICPUDRAFT_156736"/>
<dbReference type="GeneID" id="10505805"/>
<dbReference type="Proteomes" id="UP000001064">
    <property type="component" value="Unassembled WGS sequence"/>
</dbReference>
<evidence type="ECO:0000313" key="2">
    <source>
        <dbReference type="Proteomes" id="UP000001064"/>
    </source>
</evidence>
<reference evidence="2" key="1">
    <citation type="journal article" date="2011" name="Genome Biol.">
        <title>Comparative genomics of the social amoebae Dictyostelium discoideum and Dictyostelium purpureum.</title>
        <authorList>
            <consortium name="US DOE Joint Genome Institute (JGI-PGF)"/>
            <person name="Sucgang R."/>
            <person name="Kuo A."/>
            <person name="Tian X."/>
            <person name="Salerno W."/>
            <person name="Parikh A."/>
            <person name="Feasley C.L."/>
            <person name="Dalin E."/>
            <person name="Tu H."/>
            <person name="Huang E."/>
            <person name="Barry K."/>
            <person name="Lindquist E."/>
            <person name="Shapiro H."/>
            <person name="Bruce D."/>
            <person name="Schmutz J."/>
            <person name="Salamov A."/>
            <person name="Fey P."/>
            <person name="Gaudet P."/>
            <person name="Anjard C."/>
            <person name="Babu M.M."/>
            <person name="Basu S."/>
            <person name="Bushmanova Y."/>
            <person name="van der Wel H."/>
            <person name="Katoh-Kurasawa M."/>
            <person name="Dinh C."/>
            <person name="Coutinho P.M."/>
            <person name="Saito T."/>
            <person name="Elias M."/>
            <person name="Schaap P."/>
            <person name="Kay R.R."/>
            <person name="Henrissat B."/>
            <person name="Eichinger L."/>
            <person name="Rivero F."/>
            <person name="Putnam N.H."/>
            <person name="West C.M."/>
            <person name="Loomis W.F."/>
            <person name="Chisholm R.L."/>
            <person name="Shaulsky G."/>
            <person name="Strassmann J.E."/>
            <person name="Queller D.C."/>
            <person name="Kuspa A."/>
            <person name="Grigoriev I.V."/>
        </authorList>
    </citation>
    <scope>NUCLEOTIDE SEQUENCE [LARGE SCALE GENOMIC DNA]</scope>
    <source>
        <strain evidence="2">QSDP1</strain>
    </source>
</reference>
<dbReference type="AlphaFoldDB" id="F0ZXA9"/>
<keyword evidence="2" id="KW-1185">Reference proteome</keyword>
<gene>
    <name evidence="1" type="ORF">DICPUDRAFT_156736</name>
</gene>
<evidence type="ECO:0000313" key="1">
    <source>
        <dbReference type="EMBL" id="EGC31424.1"/>
    </source>
</evidence>
<dbReference type="InParanoid" id="F0ZXA9"/>
<name>F0ZXA9_DICPU</name>
<dbReference type="KEGG" id="dpp:DICPUDRAFT_156736"/>
<accession>F0ZXA9</accession>
<protein>
    <submittedName>
        <fullName evidence="1">Uncharacterized protein</fullName>
    </submittedName>
</protein>
<dbReference type="EMBL" id="GL871255">
    <property type="protein sequence ID" value="EGC31424.1"/>
    <property type="molecule type" value="Genomic_DNA"/>
</dbReference>